<name>A0ABN9RI46_9DINO</name>
<dbReference type="EMBL" id="CAUYUJ010006491">
    <property type="protein sequence ID" value="CAK0817530.1"/>
    <property type="molecule type" value="Genomic_DNA"/>
</dbReference>
<protein>
    <submittedName>
        <fullName evidence="1">Uncharacterized protein</fullName>
    </submittedName>
</protein>
<evidence type="ECO:0000313" key="1">
    <source>
        <dbReference type="EMBL" id="CAK0817530.1"/>
    </source>
</evidence>
<dbReference type="Proteomes" id="UP001189429">
    <property type="component" value="Unassembled WGS sequence"/>
</dbReference>
<keyword evidence="2" id="KW-1185">Reference proteome</keyword>
<reference evidence="1" key="1">
    <citation type="submission" date="2023-10" db="EMBL/GenBank/DDBJ databases">
        <authorList>
            <person name="Chen Y."/>
            <person name="Shah S."/>
            <person name="Dougan E. K."/>
            <person name="Thang M."/>
            <person name="Chan C."/>
        </authorList>
    </citation>
    <scope>NUCLEOTIDE SEQUENCE [LARGE SCALE GENOMIC DNA]</scope>
</reference>
<comment type="caution">
    <text evidence="1">The sequence shown here is derived from an EMBL/GenBank/DDBJ whole genome shotgun (WGS) entry which is preliminary data.</text>
</comment>
<organism evidence="1 2">
    <name type="scientific">Prorocentrum cordatum</name>
    <dbReference type="NCBI Taxonomy" id="2364126"/>
    <lineage>
        <taxon>Eukaryota</taxon>
        <taxon>Sar</taxon>
        <taxon>Alveolata</taxon>
        <taxon>Dinophyceae</taxon>
        <taxon>Prorocentrales</taxon>
        <taxon>Prorocentraceae</taxon>
        <taxon>Prorocentrum</taxon>
    </lineage>
</organism>
<gene>
    <name evidence="1" type="ORF">PCOR1329_LOCUS20121</name>
</gene>
<sequence>MLGLMREQMAPLDVGAPPQQAILSYWSEVSRPMVCLQPSKTEACDDGPRVDSPLNPWLASLLQARRARMAPCRRLLTLGYDLWAFVVRCTTRALDLERLDLPSVGAPRKAGSPSEFAGWPAPCSAEPHSWSRLLAIAPSASGSVRGEERATSVPGSVQRVGPPLSGVAACEPRWSCGL</sequence>
<proteinExistence type="predicted"/>
<accession>A0ABN9RI46</accession>
<evidence type="ECO:0000313" key="2">
    <source>
        <dbReference type="Proteomes" id="UP001189429"/>
    </source>
</evidence>